<dbReference type="Gene3D" id="1.20.1050.10">
    <property type="match status" value="1"/>
</dbReference>
<evidence type="ECO:0000313" key="3">
    <source>
        <dbReference type="Proteomes" id="UP000807469"/>
    </source>
</evidence>
<keyword evidence="3" id="KW-1185">Reference proteome</keyword>
<dbReference type="Pfam" id="PF13409">
    <property type="entry name" value="GST_N_2"/>
    <property type="match status" value="1"/>
</dbReference>
<dbReference type="AlphaFoldDB" id="A0A9P6CUT8"/>
<gene>
    <name evidence="2" type="ORF">BDN70DRAFT_993113</name>
</gene>
<dbReference type="InterPro" id="IPR004045">
    <property type="entry name" value="Glutathione_S-Trfase_N"/>
</dbReference>
<organism evidence="2 3">
    <name type="scientific">Pholiota conissans</name>
    <dbReference type="NCBI Taxonomy" id="109636"/>
    <lineage>
        <taxon>Eukaryota</taxon>
        <taxon>Fungi</taxon>
        <taxon>Dikarya</taxon>
        <taxon>Basidiomycota</taxon>
        <taxon>Agaricomycotina</taxon>
        <taxon>Agaricomycetes</taxon>
        <taxon>Agaricomycetidae</taxon>
        <taxon>Agaricales</taxon>
        <taxon>Agaricineae</taxon>
        <taxon>Strophariaceae</taxon>
        <taxon>Pholiota</taxon>
    </lineage>
</organism>
<dbReference type="EMBL" id="MU155203">
    <property type="protein sequence ID" value="KAF9479947.1"/>
    <property type="molecule type" value="Genomic_DNA"/>
</dbReference>
<dbReference type="SUPFAM" id="SSF47616">
    <property type="entry name" value="GST C-terminal domain-like"/>
    <property type="match status" value="1"/>
</dbReference>
<evidence type="ECO:0000259" key="1">
    <source>
        <dbReference type="PROSITE" id="PS50404"/>
    </source>
</evidence>
<reference evidence="2" key="1">
    <citation type="submission" date="2020-11" db="EMBL/GenBank/DDBJ databases">
        <authorList>
            <consortium name="DOE Joint Genome Institute"/>
            <person name="Ahrendt S."/>
            <person name="Riley R."/>
            <person name="Andreopoulos W."/>
            <person name="Labutti K."/>
            <person name="Pangilinan J."/>
            <person name="Ruiz-Duenas F.J."/>
            <person name="Barrasa J.M."/>
            <person name="Sanchez-Garcia M."/>
            <person name="Camarero S."/>
            <person name="Miyauchi S."/>
            <person name="Serrano A."/>
            <person name="Linde D."/>
            <person name="Babiker R."/>
            <person name="Drula E."/>
            <person name="Ayuso-Fernandez I."/>
            <person name="Pacheco R."/>
            <person name="Padilla G."/>
            <person name="Ferreira P."/>
            <person name="Barriuso J."/>
            <person name="Kellner H."/>
            <person name="Castanera R."/>
            <person name="Alfaro M."/>
            <person name="Ramirez L."/>
            <person name="Pisabarro A.G."/>
            <person name="Kuo A."/>
            <person name="Tritt A."/>
            <person name="Lipzen A."/>
            <person name="He G."/>
            <person name="Yan M."/>
            <person name="Ng V."/>
            <person name="Cullen D."/>
            <person name="Martin F."/>
            <person name="Rosso M.-N."/>
            <person name="Henrissat B."/>
            <person name="Hibbett D."/>
            <person name="Martinez A.T."/>
            <person name="Grigoriev I.V."/>
        </authorList>
    </citation>
    <scope>NUCLEOTIDE SEQUENCE</scope>
    <source>
        <strain evidence="2">CIRM-BRFM 674</strain>
    </source>
</reference>
<name>A0A9P6CUT8_9AGAR</name>
<protein>
    <recommendedName>
        <fullName evidence="1">GST N-terminal domain-containing protein</fullName>
    </recommendedName>
</protein>
<feature type="domain" description="GST N-terminal" evidence="1">
    <location>
        <begin position="6"/>
        <end position="97"/>
    </location>
</feature>
<dbReference type="SUPFAM" id="SSF52833">
    <property type="entry name" value="Thioredoxin-like"/>
    <property type="match status" value="1"/>
</dbReference>
<proteinExistence type="predicted"/>
<dbReference type="OrthoDB" id="4951845at2759"/>
<dbReference type="PROSITE" id="PS50404">
    <property type="entry name" value="GST_NTER"/>
    <property type="match status" value="1"/>
</dbReference>
<dbReference type="InterPro" id="IPR036282">
    <property type="entry name" value="Glutathione-S-Trfase_C_sf"/>
</dbReference>
<dbReference type="Pfam" id="PF22041">
    <property type="entry name" value="GST_C_7"/>
    <property type="match status" value="1"/>
</dbReference>
<accession>A0A9P6CUT8</accession>
<sequence>MSIILWDIPSTVGPWSPNTWKVRYCLNFKGIPYKTEWIEYPDIAPHCQKLGISHTMIKSDGTPYYSLPAIYDPSTNKHIADSGKIVEYLETQYTSAPSIFPYNTMGLSIDFEEALDEKLSALWQFAIPAIHDILNPASQEYFRTTREKSFDKKLEDVVPSLESDEGKEEWKKVEEGFAGMAVWYSKNGGKGPFLLGERVSWPDVVVAAHLLWLKAAWGEHDRKWKDVLGWQGGVWKALGEAMKEYEKKVD</sequence>
<evidence type="ECO:0000313" key="2">
    <source>
        <dbReference type="EMBL" id="KAF9479947.1"/>
    </source>
</evidence>
<dbReference type="InterPro" id="IPR054416">
    <property type="entry name" value="GST_UstS-like_C"/>
</dbReference>
<dbReference type="Proteomes" id="UP000807469">
    <property type="component" value="Unassembled WGS sequence"/>
</dbReference>
<dbReference type="Gene3D" id="3.40.30.10">
    <property type="entry name" value="Glutaredoxin"/>
    <property type="match status" value="1"/>
</dbReference>
<comment type="caution">
    <text evidence="2">The sequence shown here is derived from an EMBL/GenBank/DDBJ whole genome shotgun (WGS) entry which is preliminary data.</text>
</comment>
<dbReference type="InterPro" id="IPR036249">
    <property type="entry name" value="Thioredoxin-like_sf"/>
</dbReference>